<evidence type="ECO:0000313" key="2">
    <source>
        <dbReference type="EMBL" id="KAK9701502.1"/>
    </source>
</evidence>
<feature type="compositionally biased region" description="Low complexity" evidence="1">
    <location>
        <begin position="19"/>
        <end position="36"/>
    </location>
</feature>
<organism evidence="2 3">
    <name type="scientific">Popillia japonica</name>
    <name type="common">Japanese beetle</name>
    <dbReference type="NCBI Taxonomy" id="7064"/>
    <lineage>
        <taxon>Eukaryota</taxon>
        <taxon>Metazoa</taxon>
        <taxon>Ecdysozoa</taxon>
        <taxon>Arthropoda</taxon>
        <taxon>Hexapoda</taxon>
        <taxon>Insecta</taxon>
        <taxon>Pterygota</taxon>
        <taxon>Neoptera</taxon>
        <taxon>Endopterygota</taxon>
        <taxon>Coleoptera</taxon>
        <taxon>Polyphaga</taxon>
        <taxon>Scarabaeiformia</taxon>
        <taxon>Scarabaeidae</taxon>
        <taxon>Rutelinae</taxon>
        <taxon>Popillia</taxon>
    </lineage>
</organism>
<dbReference type="AlphaFoldDB" id="A0AAW1JEE5"/>
<dbReference type="Proteomes" id="UP001458880">
    <property type="component" value="Unassembled WGS sequence"/>
</dbReference>
<feature type="region of interest" description="Disordered" evidence="1">
    <location>
        <begin position="1"/>
        <end position="120"/>
    </location>
</feature>
<sequence length="164" mass="17993">MLATIDLPPTITPGSTERPPSLSQSSRQQQTSPFSPALQPLQSCPTPVSTIPTTTTPPPTLAVDAPPAVCEGKKKRRSSPLDQPPAVNAHRLEYSGQSSTRGSQLRRRSDTIKAMTPRRTQLSRTWLEASRCRCPHISRSLPLTSSTSGGADYVYLCFLYFYTY</sequence>
<keyword evidence="3" id="KW-1185">Reference proteome</keyword>
<feature type="compositionally biased region" description="Low complexity" evidence="1">
    <location>
        <begin position="45"/>
        <end position="54"/>
    </location>
</feature>
<proteinExistence type="predicted"/>
<reference evidence="2 3" key="1">
    <citation type="journal article" date="2024" name="BMC Genomics">
        <title>De novo assembly and annotation of Popillia japonica's genome with initial clues to its potential as an invasive pest.</title>
        <authorList>
            <person name="Cucini C."/>
            <person name="Boschi S."/>
            <person name="Funari R."/>
            <person name="Cardaioli E."/>
            <person name="Iannotti N."/>
            <person name="Marturano G."/>
            <person name="Paoli F."/>
            <person name="Bruttini M."/>
            <person name="Carapelli A."/>
            <person name="Frati F."/>
            <person name="Nardi F."/>
        </authorList>
    </citation>
    <scope>NUCLEOTIDE SEQUENCE [LARGE SCALE GENOMIC DNA]</scope>
    <source>
        <strain evidence="2">DMR45628</strain>
    </source>
</reference>
<accession>A0AAW1JEE5</accession>
<dbReference type="EMBL" id="JASPKY010000413">
    <property type="protein sequence ID" value="KAK9701502.1"/>
    <property type="molecule type" value="Genomic_DNA"/>
</dbReference>
<protein>
    <submittedName>
        <fullName evidence="2">Uncharacterized protein</fullName>
    </submittedName>
</protein>
<evidence type="ECO:0000313" key="3">
    <source>
        <dbReference type="Proteomes" id="UP001458880"/>
    </source>
</evidence>
<name>A0AAW1JEE5_POPJA</name>
<comment type="caution">
    <text evidence="2">The sequence shown here is derived from an EMBL/GenBank/DDBJ whole genome shotgun (WGS) entry which is preliminary data.</text>
</comment>
<evidence type="ECO:0000256" key="1">
    <source>
        <dbReference type="SAM" id="MobiDB-lite"/>
    </source>
</evidence>
<gene>
    <name evidence="2" type="ORF">QE152_g30583</name>
</gene>